<dbReference type="SUPFAM" id="SSF90229">
    <property type="entry name" value="CCCH zinc finger"/>
    <property type="match status" value="1"/>
</dbReference>
<accession>A0A4Y7TSX1</accession>
<evidence type="ECO:0000313" key="12">
    <source>
        <dbReference type="EMBL" id="TEB37287.1"/>
    </source>
</evidence>
<reference evidence="12 13" key="1">
    <citation type="journal article" date="2019" name="Nat. Ecol. Evol.">
        <title>Megaphylogeny resolves global patterns of mushroom evolution.</title>
        <authorList>
            <person name="Varga T."/>
            <person name="Krizsan K."/>
            <person name="Foldi C."/>
            <person name="Dima B."/>
            <person name="Sanchez-Garcia M."/>
            <person name="Sanchez-Ramirez S."/>
            <person name="Szollosi G.J."/>
            <person name="Szarkandi J.G."/>
            <person name="Papp V."/>
            <person name="Albert L."/>
            <person name="Andreopoulos W."/>
            <person name="Angelini C."/>
            <person name="Antonin V."/>
            <person name="Barry K.W."/>
            <person name="Bougher N.L."/>
            <person name="Buchanan P."/>
            <person name="Buyck B."/>
            <person name="Bense V."/>
            <person name="Catcheside P."/>
            <person name="Chovatia M."/>
            <person name="Cooper J."/>
            <person name="Damon W."/>
            <person name="Desjardin D."/>
            <person name="Finy P."/>
            <person name="Geml J."/>
            <person name="Haridas S."/>
            <person name="Hughes K."/>
            <person name="Justo A."/>
            <person name="Karasinski D."/>
            <person name="Kautmanova I."/>
            <person name="Kiss B."/>
            <person name="Kocsube S."/>
            <person name="Kotiranta H."/>
            <person name="LaButti K.M."/>
            <person name="Lechner B.E."/>
            <person name="Liimatainen K."/>
            <person name="Lipzen A."/>
            <person name="Lukacs Z."/>
            <person name="Mihaltcheva S."/>
            <person name="Morgado L.N."/>
            <person name="Niskanen T."/>
            <person name="Noordeloos M.E."/>
            <person name="Ohm R.A."/>
            <person name="Ortiz-Santana B."/>
            <person name="Ovrebo C."/>
            <person name="Racz N."/>
            <person name="Riley R."/>
            <person name="Savchenko A."/>
            <person name="Shiryaev A."/>
            <person name="Soop K."/>
            <person name="Spirin V."/>
            <person name="Szebenyi C."/>
            <person name="Tomsovsky M."/>
            <person name="Tulloss R.E."/>
            <person name="Uehling J."/>
            <person name="Grigoriev I.V."/>
            <person name="Vagvolgyi C."/>
            <person name="Papp T."/>
            <person name="Martin F.M."/>
            <person name="Miettinen O."/>
            <person name="Hibbett D.S."/>
            <person name="Nagy L.G."/>
        </authorList>
    </citation>
    <scope>NUCLEOTIDE SEQUENCE [LARGE SCALE GENOMIC DNA]</scope>
    <source>
        <strain evidence="12 13">FP101781</strain>
    </source>
</reference>
<feature type="compositionally biased region" description="Basic and acidic residues" evidence="9">
    <location>
        <begin position="363"/>
        <end position="379"/>
    </location>
</feature>
<feature type="domain" description="C3H1-type" evidence="10">
    <location>
        <begin position="3"/>
        <end position="31"/>
    </location>
</feature>
<sequence>MSQTKRRPCSFFPTPRGCRNGNTCPFSHDVGSNSSQPFSPPTSPNRNRDHQRSGSLTCRFWLSNGRCNRGDQCTYRHQRDAEVSEPGSSRTQLAPPLLGTDGVSNIDLTNHDIFRSLSDKPLSTSEIKAVLRGFLFDDFRFAKTFNIYAFWVPFQSAHRLNKHWSDEEGQLLLDTVASGNGILRINDIVLWQQVAYDAGTNPSRLSFQRGYFPLLTLLSADFVLKSTRSNLVHGLYLRILDNFDHFADHLESCIVDAMSACSFNPPSSRSDLDKLSGSQLFSALTTVFFEVLTRFKNATSTYPRMTPIIERLAEWMETWASGVSSNPPTFSDPQFLSSPEESRNFLISYLRDKVQRLITITDREKNKAERSARRREQQKPLHRSSNEGIVSALHILHEDQGPGILRPDGPRHDNDSEDIGDIRIAPTEQELFCKIAPYLPANFYEAPHHLPQSSMERLLDIQFRLLREELTAPLRTSTQLIRNDLLGKERKTQLATIIQKMGGKYKGFVSNEENVMFNVYTNAEFLGLTPDRRGLSVQVSFDAPPGRARAPKPKDRAAFWEGMSGKRLIQGGLIALVWEEYGEIDIHLGILSTSVKEITDFVKANPARVIARIVFFDASIQLRILHVLKGDRRHSTGTKLLVESPVMFEAIRPFLEALRVEPESLPFKPYLVHRLSGSFDPNRVNGVSVLPPSYARRPGFQYQLASLLPPESGITDLKLAANDPDSIAHVREALKESRLDPSQADAVVDTLTREVALIQGPPGTGKSFVGIELLRVLLQSAKPILMIAFTNHALDHMLCGVLDAKITDKIVRLGGRSADERISEYSIENLEMVAGKSILDRSFGRHYRDLKETEKEIENFMREYMRKDASSDDITRYIATQYPEHFEYLLSPPNWASLLHQQAVDDEEGWTRAGRRSQRQEEDASIYAFWREGKDISFLAYPIFPTPAPPPDPPAKTESVLPRPANRFEALAVEATPAEEDPLDDDEPVFTEFWESPDAWLGSTTSDSAKPQEDAQLAEEPAQPQVQVSTIAADRETLVEADLRTVVRSNVEQFFSKAWLGPAPDLPTGNRDVGELLADGGIWDMSYAERQKLHEHWKKDVVAQRSATHVEDFERLRRQHEEAQKTYNEGRDEIKRQLLKNTDIVGCTTTGAAKLSSLLKGLSPRILLVEEAGQVLEAHILGSLVPSIEHLILIGDPKQLRPTLNNYALSMDSPRGSKLYRFDMSLMERLSSSGFPMSQINVQRRMRPEISNLIRKTLYPGLIDNNIVKSYPDVRGFATNVYFLDHSHPENDGSAEDTSSKFNVYEVEMIRDLVLYLLRQGCYSQEGDIVVLCAYLGQLARVRDALQDKVAILIDERDQTELADREEEVNELREEAQVTHVKISSRVRLRTVDNYQGEEGRVVILSLVRNAGPSGQAGIEGGLRKTIGFLRSENRTNVALSRAKEGLYILGNKPQFSARSPMWKGVIDELEERGCVGGAFPVACHRHPESVQHISKPGVLPSLSPDGGCLQACDARLKCGHVCPYKCHPDDPNHVGVQCSQRCSRMCPRQHPCLRECAQECGLCRHIVSGVPLPCGHVADVLCHQMDTLDEVICNVRVRKELVLCEHFAEMGCSEDPAEFVCHERCNLAMTCCGRDCNSDCSQCQHLNARSGEAAIQRVQHQPHKCQKTLYCAHTCEVMCSRQHECTTVCKKECRQECAHSKCRQHCSSLCSPCKQPCAWRCPHAKCPVPCGSICVRLPCDEMCKKSLPCGHSCPSICGEDCSIQVCVTCASEDAKGQVVDLVMARRLDELDLGDPLDRVITLPKCKHVFTVETLDGVCGLKDWYSYDEAGQRWIGLNVPSTPLQVPVCPTCRAPVTSPRYGRAFKAADLDILERNVVTKMTQGLSSIQTDLDSIDNSAIGNAVSEALKQATPINSKPISQQAMRMLNKDRMAVFAKSPRMEPIHADHFKDDKLFPVSPETSRLWKAHARPIFKLLIDISKVTRVRPAHVHAWESAFTYLYDKEIEAAVADPQRAPRNPQEHAMRMAKMKVGQPHPRADKRFLVEAIWTAVLLRFALLKLVCKVLEAISSRPEVFNQDECAMWGQYGSFIVRACIRDSRLSFDIAEESNAHRQTTKSRVFMLRSSLEECRFRMAMAQCTGRFTEQREHLLLLAQDQQTSATSTVAQTIREYRTKLPEDSSSWLAENFADPTTLILEEWASIVRSIRQDTFYEPLSLDEKNKIVQAMNFTHTGHWYNCPNGHTFVITECGGAMEASRCPDCGERIGGSGHALDRTNRRADEFEQIGREQGAQISPFEWGR</sequence>
<dbReference type="Proteomes" id="UP000298030">
    <property type="component" value="Unassembled WGS sequence"/>
</dbReference>
<dbReference type="Pfam" id="PF13087">
    <property type="entry name" value="AAA_12"/>
    <property type="match status" value="1"/>
</dbReference>
<evidence type="ECO:0000256" key="1">
    <source>
        <dbReference type="ARBA" id="ARBA00004496"/>
    </source>
</evidence>
<keyword evidence="13" id="KW-1185">Reference proteome</keyword>
<feature type="region of interest" description="Disordered" evidence="9">
    <location>
        <begin position="29"/>
        <end position="52"/>
    </location>
</feature>
<dbReference type="PROSITE" id="PS50103">
    <property type="entry name" value="ZF_C3H1"/>
    <property type="match status" value="2"/>
</dbReference>
<dbReference type="OrthoDB" id="2423195at2759"/>
<dbReference type="InterPro" id="IPR027417">
    <property type="entry name" value="P-loop_NTPase"/>
</dbReference>
<dbReference type="InterPro" id="IPR047187">
    <property type="entry name" value="SF1_C_Upf1"/>
</dbReference>
<dbReference type="InterPro" id="IPR036855">
    <property type="entry name" value="Znf_CCCH_sf"/>
</dbReference>
<keyword evidence="6" id="KW-0391">Immunity</keyword>
<gene>
    <name evidence="12" type="ORF">FA13DRAFT_1726365</name>
</gene>
<keyword evidence="4 7" id="KW-0863">Zinc-finger</keyword>
<feature type="coiled-coil region" evidence="8">
    <location>
        <begin position="1343"/>
        <end position="1382"/>
    </location>
</feature>
<dbReference type="InterPro" id="IPR045055">
    <property type="entry name" value="DNA2/NAM7-like"/>
</dbReference>
<keyword evidence="3 7" id="KW-0479">Metal-binding</keyword>
<dbReference type="PANTHER" id="PTHR10887">
    <property type="entry name" value="DNA2/NAM7 HELICASE FAMILY"/>
    <property type="match status" value="1"/>
</dbReference>
<dbReference type="GO" id="GO:0031048">
    <property type="term" value="P:regulatory ncRNA-mediated heterochromatin formation"/>
    <property type="evidence" value="ECO:0007669"/>
    <property type="project" value="TreeGrafter"/>
</dbReference>
<dbReference type="InterPro" id="IPR046439">
    <property type="entry name" value="ZF_RZ_dom"/>
</dbReference>
<comment type="caution">
    <text evidence="12">The sequence shown here is derived from an EMBL/GenBank/DDBJ whole genome shotgun (WGS) entry which is preliminary data.</text>
</comment>
<dbReference type="SMART" id="SM00356">
    <property type="entry name" value="ZnF_C3H1"/>
    <property type="match status" value="2"/>
</dbReference>
<feature type="domain" description="C3H1-type" evidence="10">
    <location>
        <begin position="52"/>
        <end position="80"/>
    </location>
</feature>
<dbReference type="EMBL" id="QPFP01000004">
    <property type="protein sequence ID" value="TEB37287.1"/>
    <property type="molecule type" value="Genomic_DNA"/>
</dbReference>
<evidence type="ECO:0000256" key="6">
    <source>
        <dbReference type="ARBA" id="ARBA00022859"/>
    </source>
</evidence>
<dbReference type="PANTHER" id="PTHR10887:SF341">
    <property type="entry name" value="NFX1-TYPE ZINC FINGER-CONTAINING PROTEIN 1"/>
    <property type="match status" value="1"/>
</dbReference>
<dbReference type="GO" id="GO:0005737">
    <property type="term" value="C:cytoplasm"/>
    <property type="evidence" value="ECO:0007669"/>
    <property type="project" value="UniProtKB-SubCell"/>
</dbReference>
<dbReference type="Pfam" id="PF20173">
    <property type="entry name" value="ZnF_RZ-type"/>
    <property type="match status" value="1"/>
</dbReference>
<dbReference type="Pfam" id="PF13086">
    <property type="entry name" value="AAA_11"/>
    <property type="match status" value="2"/>
</dbReference>
<feature type="region of interest" description="Disordered" evidence="9">
    <location>
        <begin position="363"/>
        <end position="384"/>
    </location>
</feature>
<evidence type="ECO:0000259" key="10">
    <source>
        <dbReference type="PROSITE" id="PS50103"/>
    </source>
</evidence>
<dbReference type="InterPro" id="IPR000571">
    <property type="entry name" value="Znf_CCCH"/>
</dbReference>
<dbReference type="GO" id="GO:0008270">
    <property type="term" value="F:zinc ion binding"/>
    <property type="evidence" value="ECO:0007669"/>
    <property type="project" value="UniProtKB-KW"/>
</dbReference>
<name>A0A4Y7TSX1_COPMI</name>
<evidence type="ECO:0008006" key="14">
    <source>
        <dbReference type="Google" id="ProtNLM"/>
    </source>
</evidence>
<feature type="region of interest" description="Disordered" evidence="9">
    <location>
        <begin position="1000"/>
        <end position="1025"/>
    </location>
</feature>
<protein>
    <recommendedName>
        <fullName evidence="14">P-loop containing nucleoside triphosphate hydrolase protein</fullName>
    </recommendedName>
</protein>
<feature type="domain" description="RZ-type" evidence="11">
    <location>
        <begin position="2214"/>
        <end position="2287"/>
    </location>
</feature>
<dbReference type="GO" id="GO:0002376">
    <property type="term" value="P:immune system process"/>
    <property type="evidence" value="ECO:0007669"/>
    <property type="project" value="UniProtKB-KW"/>
</dbReference>
<evidence type="ECO:0000256" key="8">
    <source>
        <dbReference type="SAM" id="Coils"/>
    </source>
</evidence>
<proteinExistence type="predicted"/>
<dbReference type="STRING" id="71717.A0A4Y7TSX1"/>
<dbReference type="CDD" id="cd18808">
    <property type="entry name" value="SF1_C_Upf1"/>
    <property type="match status" value="1"/>
</dbReference>
<evidence type="ECO:0000256" key="5">
    <source>
        <dbReference type="ARBA" id="ARBA00022833"/>
    </source>
</evidence>
<evidence type="ECO:0000256" key="2">
    <source>
        <dbReference type="ARBA" id="ARBA00022490"/>
    </source>
</evidence>
<keyword evidence="2" id="KW-0963">Cytoplasm</keyword>
<evidence type="ECO:0000256" key="9">
    <source>
        <dbReference type="SAM" id="MobiDB-lite"/>
    </source>
</evidence>
<dbReference type="Gene3D" id="3.40.50.300">
    <property type="entry name" value="P-loop containing nucleotide triphosphate hydrolases"/>
    <property type="match status" value="3"/>
</dbReference>
<keyword evidence="8" id="KW-0175">Coiled coil</keyword>
<evidence type="ECO:0000259" key="11">
    <source>
        <dbReference type="PROSITE" id="PS51981"/>
    </source>
</evidence>
<evidence type="ECO:0000256" key="4">
    <source>
        <dbReference type="ARBA" id="ARBA00022771"/>
    </source>
</evidence>
<dbReference type="CDD" id="cd06008">
    <property type="entry name" value="NF-X1-zinc-finger"/>
    <property type="match status" value="1"/>
</dbReference>
<dbReference type="InterPro" id="IPR041677">
    <property type="entry name" value="DNA2/NAM7_AAA_11"/>
</dbReference>
<dbReference type="GO" id="GO:0031380">
    <property type="term" value="C:nuclear RNA-directed RNA polymerase complex"/>
    <property type="evidence" value="ECO:0007669"/>
    <property type="project" value="TreeGrafter"/>
</dbReference>
<evidence type="ECO:0000256" key="7">
    <source>
        <dbReference type="PROSITE-ProRule" id="PRU00723"/>
    </source>
</evidence>
<dbReference type="InterPro" id="IPR041679">
    <property type="entry name" value="DNA2/NAM7-like_C"/>
</dbReference>
<organism evidence="12 13">
    <name type="scientific">Coprinellus micaceus</name>
    <name type="common">Glistening ink-cap mushroom</name>
    <name type="synonym">Coprinus micaceus</name>
    <dbReference type="NCBI Taxonomy" id="71717"/>
    <lineage>
        <taxon>Eukaryota</taxon>
        <taxon>Fungi</taxon>
        <taxon>Dikarya</taxon>
        <taxon>Basidiomycota</taxon>
        <taxon>Agaricomycotina</taxon>
        <taxon>Agaricomycetes</taxon>
        <taxon>Agaricomycetidae</taxon>
        <taxon>Agaricales</taxon>
        <taxon>Agaricineae</taxon>
        <taxon>Psathyrellaceae</taxon>
        <taxon>Coprinellus</taxon>
    </lineage>
</organism>
<dbReference type="SUPFAM" id="SSF52540">
    <property type="entry name" value="P-loop containing nucleoside triphosphate hydrolases"/>
    <property type="match status" value="1"/>
</dbReference>
<evidence type="ECO:0000313" key="13">
    <source>
        <dbReference type="Proteomes" id="UP000298030"/>
    </source>
</evidence>
<comment type="subcellular location">
    <subcellularLocation>
        <location evidence="1">Cytoplasm</location>
    </subcellularLocation>
</comment>
<feature type="zinc finger region" description="C3H1-type" evidence="7">
    <location>
        <begin position="3"/>
        <end position="31"/>
    </location>
</feature>
<dbReference type="GO" id="GO:0004386">
    <property type="term" value="F:helicase activity"/>
    <property type="evidence" value="ECO:0007669"/>
    <property type="project" value="InterPro"/>
</dbReference>
<feature type="zinc finger region" description="C3H1-type" evidence="7">
    <location>
        <begin position="52"/>
        <end position="80"/>
    </location>
</feature>
<evidence type="ECO:0000256" key="3">
    <source>
        <dbReference type="ARBA" id="ARBA00022723"/>
    </source>
</evidence>
<keyword evidence="5 7" id="KW-0862">Zinc</keyword>
<dbReference type="PROSITE" id="PS51981">
    <property type="entry name" value="ZF_RZ"/>
    <property type="match status" value="1"/>
</dbReference>